<gene>
    <name evidence="4" type="ORF">XNOV1_A037015</name>
</gene>
<evidence type="ECO:0000313" key="5">
    <source>
        <dbReference type="Proteomes" id="UP001178508"/>
    </source>
</evidence>
<feature type="region of interest" description="Disordered" evidence="1">
    <location>
        <begin position="283"/>
        <end position="320"/>
    </location>
</feature>
<name>A0AAV1EKR6_XYRNO</name>
<feature type="chain" id="PRO_5043942607" evidence="3">
    <location>
        <begin position="24"/>
        <end position="403"/>
    </location>
</feature>
<keyword evidence="2" id="KW-0812">Transmembrane</keyword>
<dbReference type="EMBL" id="OY660864">
    <property type="protein sequence ID" value="CAJ1049239.1"/>
    <property type="molecule type" value="Genomic_DNA"/>
</dbReference>
<organism evidence="4 5">
    <name type="scientific">Xyrichtys novacula</name>
    <name type="common">Pearly razorfish</name>
    <name type="synonym">Hemipteronotus novacula</name>
    <dbReference type="NCBI Taxonomy" id="13765"/>
    <lineage>
        <taxon>Eukaryota</taxon>
        <taxon>Metazoa</taxon>
        <taxon>Chordata</taxon>
        <taxon>Craniata</taxon>
        <taxon>Vertebrata</taxon>
        <taxon>Euteleostomi</taxon>
        <taxon>Actinopterygii</taxon>
        <taxon>Neopterygii</taxon>
        <taxon>Teleostei</taxon>
        <taxon>Neoteleostei</taxon>
        <taxon>Acanthomorphata</taxon>
        <taxon>Eupercaria</taxon>
        <taxon>Labriformes</taxon>
        <taxon>Labridae</taxon>
        <taxon>Xyrichtys</taxon>
    </lineage>
</organism>
<evidence type="ECO:0000313" key="4">
    <source>
        <dbReference type="EMBL" id="CAJ1049239.1"/>
    </source>
</evidence>
<evidence type="ECO:0000256" key="2">
    <source>
        <dbReference type="SAM" id="Phobius"/>
    </source>
</evidence>
<dbReference type="InterPro" id="IPR031371">
    <property type="entry name" value="Mucin-15"/>
</dbReference>
<feature type="compositionally biased region" description="Low complexity" evidence="1">
    <location>
        <begin position="239"/>
        <end position="259"/>
    </location>
</feature>
<feature type="compositionally biased region" description="Low complexity" evidence="1">
    <location>
        <begin position="169"/>
        <end position="184"/>
    </location>
</feature>
<feature type="transmembrane region" description="Helical" evidence="2">
    <location>
        <begin position="322"/>
        <end position="344"/>
    </location>
</feature>
<dbReference type="Proteomes" id="UP001178508">
    <property type="component" value="Chromosome 1"/>
</dbReference>
<evidence type="ECO:0000256" key="3">
    <source>
        <dbReference type="SAM" id="SignalP"/>
    </source>
</evidence>
<evidence type="ECO:0000256" key="1">
    <source>
        <dbReference type="SAM" id="MobiDB-lite"/>
    </source>
</evidence>
<protein>
    <submittedName>
        <fullName evidence="4">Mucin-15</fullName>
    </submittedName>
</protein>
<feature type="signal peptide" evidence="3">
    <location>
        <begin position="1"/>
        <end position="23"/>
    </location>
</feature>
<sequence length="403" mass="43092">MKLCLKITAGLLLLAQTFNLALLQDSTDSPGQPVDISWWRKLSGDLQAIKPNTALSGEEKGYDPETEDTAMEASNDYSGIASGSMAMFNEEEENVAGKDKDANESDYMDSVTTAEPLNPTTEQPVSQNITDSTTTAATNQTNLIVNATDAEGDFYNSTTFTQNSTTVPQNSTTIPQISTTIPQNSTTVPQNPTTAANATSFPDYFNRADFNGTTLAPDVNATQESTATSQNSTAWVNATEPTKTSTVTPTTTSTEAETSNTPTVFISTTLPDAWTTEIGEITTTVAPTNSSERGNDTNKAAGSGSSSDRGLASDPPSKRHSAWGAILGTAVAVMCVGLVAYVILKHKHQKDFSHRKLVEEFPSDPVLRLDNNEPLDLNFGGPAYYNPTLQSDNIQMTNFPGRL</sequence>
<feature type="compositionally biased region" description="Polar residues" evidence="1">
    <location>
        <begin position="283"/>
        <end position="308"/>
    </location>
</feature>
<dbReference type="AlphaFoldDB" id="A0AAV1EKR6"/>
<proteinExistence type="predicted"/>
<feature type="compositionally biased region" description="Polar residues" evidence="1">
    <location>
        <begin position="222"/>
        <end position="236"/>
    </location>
</feature>
<reference evidence="4" key="1">
    <citation type="submission" date="2023-08" db="EMBL/GenBank/DDBJ databases">
        <authorList>
            <person name="Alioto T."/>
            <person name="Alioto T."/>
            <person name="Gomez Garrido J."/>
        </authorList>
    </citation>
    <scope>NUCLEOTIDE SEQUENCE</scope>
</reference>
<keyword evidence="5" id="KW-1185">Reference proteome</keyword>
<accession>A0AAV1EKR6</accession>
<feature type="region of interest" description="Disordered" evidence="1">
    <location>
        <begin position="160"/>
        <end position="191"/>
    </location>
</feature>
<keyword evidence="2" id="KW-1133">Transmembrane helix</keyword>
<dbReference type="PANTHER" id="PTHR45427:SF1">
    <property type="entry name" value="MUCIN-15"/>
    <property type="match status" value="1"/>
</dbReference>
<keyword evidence="2" id="KW-0472">Membrane</keyword>
<keyword evidence="3" id="KW-0732">Signal</keyword>
<dbReference type="Pfam" id="PF15672">
    <property type="entry name" value="Mucin15"/>
    <property type="match status" value="1"/>
</dbReference>
<dbReference type="PANTHER" id="PTHR45427">
    <property type="entry name" value="MUCIN-15"/>
    <property type="match status" value="1"/>
</dbReference>
<feature type="region of interest" description="Disordered" evidence="1">
    <location>
        <begin position="222"/>
        <end position="259"/>
    </location>
</feature>